<evidence type="ECO:0000256" key="2">
    <source>
        <dbReference type="SAM" id="SignalP"/>
    </source>
</evidence>
<dbReference type="EMBL" id="BLKS01000001">
    <property type="protein sequence ID" value="GFG51971.1"/>
    <property type="molecule type" value="Genomic_DNA"/>
</dbReference>
<evidence type="ECO:0000313" key="4">
    <source>
        <dbReference type="EMBL" id="PEG36606.1"/>
    </source>
</evidence>
<reference evidence="4 5" key="1">
    <citation type="submission" date="2017-10" db="EMBL/GenBank/DDBJ databases">
        <title>The new phylogeny of genus Mycobacterium.</title>
        <authorList>
            <person name="Tortoli E."/>
            <person name="Trovato A."/>
            <person name="Cirillo D.M."/>
        </authorList>
    </citation>
    <scope>NUCLEOTIDE SEQUENCE [LARGE SCALE GENOMIC DNA]</scope>
    <source>
        <strain evidence="4 5">CCUG37673</strain>
    </source>
</reference>
<sequence>MASMMKRVAAGTVLGGSMLFTGGMGLASAAPPQVQDGLVNVAVGDVNVVRDVQVEAVAQVLATVCPDVNVEDVNVLAEQVDEDGGTQQVAECTAFTQPVNLTQNGPGNSPNAPGQQIAPGQSNSQNAPGQQTAPGQGSTPTSPGQQSG</sequence>
<feature type="signal peptide" evidence="2">
    <location>
        <begin position="1"/>
        <end position="29"/>
    </location>
</feature>
<dbReference type="Proteomes" id="UP000220914">
    <property type="component" value="Unassembled WGS sequence"/>
</dbReference>
<dbReference type="EMBL" id="PDCP01000033">
    <property type="protein sequence ID" value="PEG36606.1"/>
    <property type="molecule type" value="Genomic_DNA"/>
</dbReference>
<feature type="chain" id="PRO_5036315597" description="DUF732 domain-containing protein" evidence="2">
    <location>
        <begin position="30"/>
        <end position="148"/>
    </location>
</feature>
<keyword evidence="2" id="KW-0732">Signal</keyword>
<reference evidence="3" key="3">
    <citation type="submission" date="2020-02" db="EMBL/GenBank/DDBJ databases">
        <authorList>
            <person name="Matsumoto Y."/>
            <person name="Motooka D."/>
            <person name="Nakamura S."/>
        </authorList>
    </citation>
    <scope>NUCLEOTIDE SEQUENCE</scope>
    <source>
        <strain evidence="3">JCM 6377</strain>
    </source>
</reference>
<name>A0A2A7MY58_MYCAG</name>
<feature type="region of interest" description="Disordered" evidence="1">
    <location>
        <begin position="98"/>
        <end position="148"/>
    </location>
</feature>
<dbReference type="OrthoDB" id="4950746at2"/>
<gene>
    <name evidence="4" type="ORF">CQY20_18600</name>
    <name evidence="3" type="ORF">MAGR_34120</name>
</gene>
<dbReference type="RefSeq" id="WP_097941559.1">
    <property type="nucleotide sequence ID" value="NZ_BLKS01000001.1"/>
</dbReference>
<keyword evidence="5" id="KW-1185">Reference proteome</keyword>
<evidence type="ECO:0000313" key="5">
    <source>
        <dbReference type="Proteomes" id="UP000220914"/>
    </source>
</evidence>
<evidence type="ECO:0000256" key="1">
    <source>
        <dbReference type="SAM" id="MobiDB-lite"/>
    </source>
</evidence>
<evidence type="ECO:0000313" key="6">
    <source>
        <dbReference type="Proteomes" id="UP000465302"/>
    </source>
</evidence>
<evidence type="ECO:0008006" key="7">
    <source>
        <dbReference type="Google" id="ProtNLM"/>
    </source>
</evidence>
<dbReference type="AlphaFoldDB" id="A0A2A7MY58"/>
<dbReference type="Proteomes" id="UP000465302">
    <property type="component" value="Unassembled WGS sequence"/>
</dbReference>
<organism evidence="4 5">
    <name type="scientific">Mycolicibacterium agri</name>
    <name type="common">Mycobacterium agri</name>
    <dbReference type="NCBI Taxonomy" id="36811"/>
    <lineage>
        <taxon>Bacteria</taxon>
        <taxon>Bacillati</taxon>
        <taxon>Actinomycetota</taxon>
        <taxon>Actinomycetes</taxon>
        <taxon>Mycobacteriales</taxon>
        <taxon>Mycobacteriaceae</taxon>
        <taxon>Mycolicibacterium</taxon>
    </lineage>
</organism>
<reference evidence="3 6" key="2">
    <citation type="journal article" date="2019" name="Emerg. Microbes Infect.">
        <title>Comprehensive subspecies identification of 175 nontuberculous mycobacteria species based on 7547 genomic profiles.</title>
        <authorList>
            <person name="Matsumoto Y."/>
            <person name="Kinjo T."/>
            <person name="Motooka D."/>
            <person name="Nabeya D."/>
            <person name="Jung N."/>
            <person name="Uechi K."/>
            <person name="Horii T."/>
            <person name="Iida T."/>
            <person name="Fujita J."/>
            <person name="Nakamura S."/>
        </authorList>
    </citation>
    <scope>NUCLEOTIDE SEQUENCE [LARGE SCALE GENOMIC DNA]</scope>
    <source>
        <strain evidence="3 6">JCM 6377</strain>
    </source>
</reference>
<accession>A0A2A7MY58</accession>
<comment type="caution">
    <text evidence="4">The sequence shown here is derived from an EMBL/GenBank/DDBJ whole genome shotgun (WGS) entry which is preliminary data.</text>
</comment>
<evidence type="ECO:0000313" key="3">
    <source>
        <dbReference type="EMBL" id="GFG51971.1"/>
    </source>
</evidence>
<proteinExistence type="predicted"/>
<protein>
    <recommendedName>
        <fullName evidence="7">DUF732 domain-containing protein</fullName>
    </recommendedName>
</protein>